<organism evidence="7 8">
    <name type="scientific">Genlisea aurea</name>
    <dbReference type="NCBI Taxonomy" id="192259"/>
    <lineage>
        <taxon>Eukaryota</taxon>
        <taxon>Viridiplantae</taxon>
        <taxon>Streptophyta</taxon>
        <taxon>Embryophyta</taxon>
        <taxon>Tracheophyta</taxon>
        <taxon>Spermatophyta</taxon>
        <taxon>Magnoliopsida</taxon>
        <taxon>eudicotyledons</taxon>
        <taxon>Gunneridae</taxon>
        <taxon>Pentapetalae</taxon>
        <taxon>asterids</taxon>
        <taxon>lamiids</taxon>
        <taxon>Lamiales</taxon>
        <taxon>Lentibulariaceae</taxon>
        <taxon>Genlisea</taxon>
    </lineage>
</organism>
<evidence type="ECO:0000256" key="3">
    <source>
        <dbReference type="ARBA" id="ARBA00022679"/>
    </source>
</evidence>
<evidence type="ECO:0000256" key="5">
    <source>
        <dbReference type="ARBA" id="ARBA00023180"/>
    </source>
</evidence>
<evidence type="ECO:0000256" key="1">
    <source>
        <dbReference type="ARBA" id="ARBA00004606"/>
    </source>
</evidence>
<feature type="transmembrane region" description="Helical" evidence="6">
    <location>
        <begin position="28"/>
        <end position="49"/>
    </location>
</feature>
<evidence type="ECO:0000256" key="4">
    <source>
        <dbReference type="ARBA" id="ARBA00023136"/>
    </source>
</evidence>
<dbReference type="EMBL" id="AUSU01001691">
    <property type="protein sequence ID" value="EPS70397.1"/>
    <property type="molecule type" value="Genomic_DNA"/>
</dbReference>
<dbReference type="OrthoDB" id="191334at2759"/>
<protein>
    <recommendedName>
        <fullName evidence="9">Core-2/I-branching beta-1,6-N-acetylglucosaminyltransferase family protein</fullName>
    </recommendedName>
</protein>
<name>S8ECZ8_9LAMI</name>
<dbReference type="GO" id="GO:0016020">
    <property type="term" value="C:membrane"/>
    <property type="evidence" value="ECO:0007669"/>
    <property type="project" value="UniProtKB-SubCell"/>
</dbReference>
<keyword evidence="6" id="KW-1133">Transmembrane helix</keyword>
<keyword evidence="6" id="KW-0812">Transmembrane</keyword>
<keyword evidence="3" id="KW-0808">Transferase</keyword>
<evidence type="ECO:0000256" key="6">
    <source>
        <dbReference type="SAM" id="Phobius"/>
    </source>
</evidence>
<dbReference type="PANTHER" id="PTHR31042">
    <property type="entry name" value="CORE-2/I-BRANCHING BETA-1,6-N-ACETYLGLUCOSAMINYLTRANSFERASE FAMILY PROTEIN-RELATED"/>
    <property type="match status" value="1"/>
</dbReference>
<keyword evidence="5" id="KW-0325">Glycoprotein</keyword>
<accession>S8ECZ8</accession>
<reference evidence="7 8" key="1">
    <citation type="journal article" date="2013" name="BMC Genomics">
        <title>The miniature genome of a carnivorous plant Genlisea aurea contains a low number of genes and short non-coding sequences.</title>
        <authorList>
            <person name="Leushkin E.V."/>
            <person name="Sutormin R.A."/>
            <person name="Nabieva E.R."/>
            <person name="Penin A.A."/>
            <person name="Kondrashov A.S."/>
            <person name="Logacheva M.D."/>
        </authorList>
    </citation>
    <scope>NUCLEOTIDE SEQUENCE [LARGE SCALE GENOMIC DNA]</scope>
</reference>
<dbReference type="InterPro" id="IPR044174">
    <property type="entry name" value="BC10-like"/>
</dbReference>
<dbReference type="Proteomes" id="UP000015453">
    <property type="component" value="Unassembled WGS sequence"/>
</dbReference>
<evidence type="ECO:0000256" key="2">
    <source>
        <dbReference type="ARBA" id="ARBA00022676"/>
    </source>
</evidence>
<gene>
    <name evidence="7" type="ORF">M569_04361</name>
</gene>
<dbReference type="PANTHER" id="PTHR31042:SF122">
    <property type="entry name" value="CORE-2_I-BRANCHING ENZYME"/>
    <property type="match status" value="1"/>
</dbReference>
<keyword evidence="2" id="KW-0328">Glycosyltransferase</keyword>
<comment type="caution">
    <text evidence="7">The sequence shown here is derived from an EMBL/GenBank/DDBJ whole genome shotgun (WGS) entry which is preliminary data.</text>
</comment>
<proteinExistence type="predicted"/>
<comment type="subcellular location">
    <subcellularLocation>
        <location evidence="1">Membrane</location>
        <topology evidence="1">Single-pass type II membrane protein</topology>
    </subcellularLocation>
</comment>
<dbReference type="Pfam" id="PF02485">
    <property type="entry name" value="Branch"/>
    <property type="match status" value="1"/>
</dbReference>
<feature type="non-terminal residue" evidence="7">
    <location>
        <position position="378"/>
    </location>
</feature>
<evidence type="ECO:0000313" key="7">
    <source>
        <dbReference type="EMBL" id="EPS70397.1"/>
    </source>
</evidence>
<dbReference type="InterPro" id="IPR003406">
    <property type="entry name" value="Glyco_trans_14"/>
</dbReference>
<dbReference type="GO" id="GO:0016757">
    <property type="term" value="F:glycosyltransferase activity"/>
    <property type="evidence" value="ECO:0007669"/>
    <property type="project" value="UniProtKB-KW"/>
</dbReference>
<evidence type="ECO:0008006" key="9">
    <source>
        <dbReference type="Google" id="ProtNLM"/>
    </source>
</evidence>
<dbReference type="AlphaFoldDB" id="S8ECZ8"/>
<keyword evidence="4 6" id="KW-0472">Membrane</keyword>
<feature type="non-terminal residue" evidence="7">
    <location>
        <position position="1"/>
    </location>
</feature>
<evidence type="ECO:0000313" key="8">
    <source>
        <dbReference type="Proteomes" id="UP000015453"/>
    </source>
</evidence>
<sequence>QKSRIGIASSLESSAGESYRHLLLPLRFLKVALFLLGTAALLFSFLFAFGSTDLLLKATDERDGFQPPCVEEAESVDRWIRASSNVKHGMDDAELFWAASFAPMIEHYPFKRTPKIAFMFLARGPLPLAPLWERFFSGFEKLYSIYVHTSPSYLPKFPPSSVFSGRQIPSKVAEWGMMSMCDAERRLLANALLDVSNEWFVLLSESCIPLVNFGIVYLYISKSRYSFMGAFDEPGPYGRGRYDGKMSPVVNLSDWRKGSQWFEISRKLAAEVVGDGRYYPVFEKLCRPGCYVDEHYFQTMLSLEWGGLLANRSVTWVDWSGGGPHPATFGEKDLTGEFFDKMFYEGEACGYNDQVATVCFLFMRKVAPPALDHLLINS</sequence>
<keyword evidence="8" id="KW-1185">Reference proteome</keyword>